<accession>A0ABQ5BC95</accession>
<organism evidence="2 3">
    <name type="scientific">Tanacetum coccineum</name>
    <dbReference type="NCBI Taxonomy" id="301880"/>
    <lineage>
        <taxon>Eukaryota</taxon>
        <taxon>Viridiplantae</taxon>
        <taxon>Streptophyta</taxon>
        <taxon>Embryophyta</taxon>
        <taxon>Tracheophyta</taxon>
        <taxon>Spermatophyta</taxon>
        <taxon>Magnoliopsida</taxon>
        <taxon>eudicotyledons</taxon>
        <taxon>Gunneridae</taxon>
        <taxon>Pentapetalae</taxon>
        <taxon>asterids</taxon>
        <taxon>campanulids</taxon>
        <taxon>Asterales</taxon>
        <taxon>Asteraceae</taxon>
        <taxon>Asteroideae</taxon>
        <taxon>Anthemideae</taxon>
        <taxon>Anthemidinae</taxon>
        <taxon>Tanacetum</taxon>
    </lineage>
</organism>
<reference evidence="2" key="1">
    <citation type="journal article" date="2022" name="Int. J. Mol. Sci.">
        <title>Draft Genome of Tanacetum Coccineum: Genomic Comparison of Closely Related Tanacetum-Family Plants.</title>
        <authorList>
            <person name="Yamashiro T."/>
            <person name="Shiraishi A."/>
            <person name="Nakayama K."/>
            <person name="Satake H."/>
        </authorList>
    </citation>
    <scope>NUCLEOTIDE SEQUENCE</scope>
</reference>
<keyword evidence="3" id="KW-1185">Reference proteome</keyword>
<comment type="caution">
    <text evidence="2">The sequence shown here is derived from an EMBL/GenBank/DDBJ whole genome shotgun (WGS) entry which is preliminary data.</text>
</comment>
<dbReference type="Proteomes" id="UP001151760">
    <property type="component" value="Unassembled WGS sequence"/>
</dbReference>
<reference evidence="2" key="2">
    <citation type="submission" date="2022-01" db="EMBL/GenBank/DDBJ databases">
        <authorList>
            <person name="Yamashiro T."/>
            <person name="Shiraishi A."/>
            <person name="Satake H."/>
            <person name="Nakayama K."/>
        </authorList>
    </citation>
    <scope>NUCLEOTIDE SEQUENCE</scope>
</reference>
<feature type="region of interest" description="Disordered" evidence="1">
    <location>
        <begin position="141"/>
        <end position="168"/>
    </location>
</feature>
<dbReference type="EMBL" id="BQNB010013045">
    <property type="protein sequence ID" value="GJT11146.1"/>
    <property type="molecule type" value="Genomic_DNA"/>
</dbReference>
<evidence type="ECO:0000313" key="2">
    <source>
        <dbReference type="EMBL" id="GJT11146.1"/>
    </source>
</evidence>
<evidence type="ECO:0000256" key="1">
    <source>
        <dbReference type="SAM" id="MobiDB-lite"/>
    </source>
</evidence>
<proteinExistence type="predicted"/>
<sequence length="198" mass="22173">MYVVSAFILNNEKGRKSFGLELLRRHQWLLALVDGFRSLSVQTSFSEGRVYASSALYLQRREIFLFCNILINKLHIFHACFVVKWDNVDSGLLFLMANVNLLHGGFGDLWADTMAEEEYYALTYNSGKAIVASRAVDPVGSPSSTTIDQDEQSTSTSPQIRIQSHVTSSSPLRKIWRNDVVEKTAVPGQRVNNFPGPG</sequence>
<name>A0ABQ5BC95_9ASTR</name>
<gene>
    <name evidence="2" type="ORF">Tco_0858188</name>
</gene>
<evidence type="ECO:0000313" key="3">
    <source>
        <dbReference type="Proteomes" id="UP001151760"/>
    </source>
</evidence>
<protein>
    <submittedName>
        <fullName evidence="2">Uncharacterized protein</fullName>
    </submittedName>
</protein>